<dbReference type="EMBL" id="MCFE01000285">
    <property type="protein sequence ID" value="ORX92274.1"/>
    <property type="molecule type" value="Genomic_DNA"/>
</dbReference>
<dbReference type="Proteomes" id="UP000193498">
    <property type="component" value="Unassembled WGS sequence"/>
</dbReference>
<feature type="compositionally biased region" description="Low complexity" evidence="1">
    <location>
        <begin position="48"/>
        <end position="63"/>
    </location>
</feature>
<evidence type="ECO:0000256" key="1">
    <source>
        <dbReference type="SAM" id="MobiDB-lite"/>
    </source>
</evidence>
<sequence length="285" mass="29809">MTDGDGSENIQVKQVKGTSSCVSAASPGSQQCITFEPITTTVDDYLESIPSSGPLSESSTSAPAPVPVPVPTLTPAPIPAPTSTSTPIPPPVPTSASTLTENVGLPFMPQEAQLQPAISVHTPFLGSANTVEAALNPGSDTPFCFPAGGSYPGVCKGELMEGVGMGMGVGAGVRLDLCGSATTSPGSESPPEMYPLYSNHDPRGIPDQTIHCLGKYPTDSQFPVTQDSSYIRDLERIQLPGDPLSYASQLNYFPNFDPGNLWAWPSEEKPEPLNQMISRLAFKGA</sequence>
<protein>
    <submittedName>
        <fullName evidence="2">Uncharacterized protein</fullName>
    </submittedName>
</protein>
<accession>A0A1Y1Y3V8</accession>
<dbReference type="FunCoup" id="A0A1Y1Y3V8">
    <property type="interactions" value="2"/>
</dbReference>
<comment type="caution">
    <text evidence="2">The sequence shown here is derived from an EMBL/GenBank/DDBJ whole genome shotgun (WGS) entry which is preliminary data.</text>
</comment>
<reference evidence="2 3" key="1">
    <citation type="submission" date="2016-07" db="EMBL/GenBank/DDBJ databases">
        <title>Pervasive Adenine N6-methylation of Active Genes in Fungi.</title>
        <authorList>
            <consortium name="DOE Joint Genome Institute"/>
            <person name="Mondo S.J."/>
            <person name="Dannebaum R.O."/>
            <person name="Kuo R.C."/>
            <person name="Labutti K."/>
            <person name="Haridas S."/>
            <person name="Kuo A."/>
            <person name="Salamov A."/>
            <person name="Ahrendt S.R."/>
            <person name="Lipzen A."/>
            <person name="Sullivan W."/>
            <person name="Andreopoulos W.B."/>
            <person name="Clum A."/>
            <person name="Lindquist E."/>
            <person name="Daum C."/>
            <person name="Ramamoorthy G.K."/>
            <person name="Gryganskyi A."/>
            <person name="Culley D."/>
            <person name="Magnuson J.K."/>
            <person name="James T.Y."/>
            <person name="O'Malley M.A."/>
            <person name="Stajich J.E."/>
            <person name="Spatafora J.W."/>
            <person name="Visel A."/>
            <person name="Grigoriev I.V."/>
        </authorList>
    </citation>
    <scope>NUCLEOTIDE SEQUENCE [LARGE SCALE GENOMIC DNA]</scope>
    <source>
        <strain evidence="2 3">CBS 931.73</strain>
    </source>
</reference>
<dbReference type="AlphaFoldDB" id="A0A1Y1Y3V8"/>
<evidence type="ECO:0000313" key="2">
    <source>
        <dbReference type="EMBL" id="ORX92274.1"/>
    </source>
</evidence>
<organism evidence="2 3">
    <name type="scientific">Basidiobolus meristosporus CBS 931.73</name>
    <dbReference type="NCBI Taxonomy" id="1314790"/>
    <lineage>
        <taxon>Eukaryota</taxon>
        <taxon>Fungi</taxon>
        <taxon>Fungi incertae sedis</taxon>
        <taxon>Zoopagomycota</taxon>
        <taxon>Entomophthoromycotina</taxon>
        <taxon>Basidiobolomycetes</taxon>
        <taxon>Basidiobolales</taxon>
        <taxon>Basidiobolaceae</taxon>
        <taxon>Basidiobolus</taxon>
    </lineage>
</organism>
<feature type="compositionally biased region" description="Polar residues" evidence="1">
    <location>
        <begin position="8"/>
        <end position="26"/>
    </location>
</feature>
<gene>
    <name evidence="2" type="ORF">K493DRAFT_44739</name>
</gene>
<feature type="compositionally biased region" description="Pro residues" evidence="1">
    <location>
        <begin position="64"/>
        <end position="80"/>
    </location>
</feature>
<evidence type="ECO:0000313" key="3">
    <source>
        <dbReference type="Proteomes" id="UP000193498"/>
    </source>
</evidence>
<feature type="region of interest" description="Disordered" evidence="1">
    <location>
        <begin position="1"/>
        <end position="26"/>
    </location>
</feature>
<feature type="region of interest" description="Disordered" evidence="1">
    <location>
        <begin position="45"/>
        <end position="96"/>
    </location>
</feature>
<name>A0A1Y1Y3V8_9FUNG</name>
<proteinExistence type="predicted"/>
<dbReference type="InParanoid" id="A0A1Y1Y3V8"/>
<keyword evidence="3" id="KW-1185">Reference proteome</keyword>